<feature type="transmembrane region" description="Helical" evidence="2">
    <location>
        <begin position="295"/>
        <end position="316"/>
    </location>
</feature>
<keyword evidence="4" id="KW-1185">Reference proteome</keyword>
<evidence type="ECO:0000256" key="1">
    <source>
        <dbReference type="SAM" id="MobiDB-lite"/>
    </source>
</evidence>
<organism evidence="3 4">
    <name type="scientific">Fusarium culmorum</name>
    <dbReference type="NCBI Taxonomy" id="5516"/>
    <lineage>
        <taxon>Eukaryota</taxon>
        <taxon>Fungi</taxon>
        <taxon>Dikarya</taxon>
        <taxon>Ascomycota</taxon>
        <taxon>Pezizomycotina</taxon>
        <taxon>Sordariomycetes</taxon>
        <taxon>Hypocreomycetidae</taxon>
        <taxon>Hypocreales</taxon>
        <taxon>Nectriaceae</taxon>
        <taxon>Fusarium</taxon>
    </lineage>
</organism>
<dbReference type="AlphaFoldDB" id="A0A2T4H9K4"/>
<comment type="caution">
    <text evidence="3">The sequence shown here is derived from an EMBL/GenBank/DDBJ whole genome shotgun (WGS) entry which is preliminary data.</text>
</comment>
<keyword evidence="2" id="KW-0812">Transmembrane</keyword>
<protein>
    <submittedName>
        <fullName evidence="3">Uncharacterized protein</fullName>
    </submittedName>
</protein>
<name>A0A2T4H9K4_FUSCU</name>
<keyword evidence="2" id="KW-1133">Transmembrane helix</keyword>
<evidence type="ECO:0000256" key="2">
    <source>
        <dbReference type="SAM" id="Phobius"/>
    </source>
</evidence>
<accession>A0A2T4H9K4</accession>
<feature type="compositionally biased region" description="Low complexity" evidence="1">
    <location>
        <begin position="410"/>
        <end position="420"/>
    </location>
</feature>
<feature type="region of interest" description="Disordered" evidence="1">
    <location>
        <begin position="71"/>
        <end position="115"/>
    </location>
</feature>
<dbReference type="EMBL" id="PVEM01000001">
    <property type="protein sequence ID" value="PTD12491.1"/>
    <property type="molecule type" value="Genomic_DNA"/>
</dbReference>
<keyword evidence="2" id="KW-0472">Membrane</keyword>
<dbReference type="Proteomes" id="UP000241587">
    <property type="component" value="Unassembled WGS sequence"/>
</dbReference>
<gene>
    <name evidence="3" type="ORF">FCULG_00005025</name>
</gene>
<feature type="compositionally biased region" description="Basic and acidic residues" evidence="1">
    <location>
        <begin position="512"/>
        <end position="524"/>
    </location>
</feature>
<feature type="compositionally biased region" description="Basic residues" evidence="1">
    <location>
        <begin position="96"/>
        <end position="107"/>
    </location>
</feature>
<proteinExistence type="predicted"/>
<dbReference type="OrthoDB" id="5402307at2759"/>
<reference evidence="3 4" key="1">
    <citation type="submission" date="2018-02" db="EMBL/GenBank/DDBJ databases">
        <title>Fusarium culmorum secondary metabolites in fungal-bacterial-plant interactions.</title>
        <authorList>
            <person name="Schmidt R."/>
        </authorList>
    </citation>
    <scope>NUCLEOTIDE SEQUENCE [LARGE SCALE GENOMIC DNA]</scope>
    <source>
        <strain evidence="3 4">PV</strain>
    </source>
</reference>
<feature type="compositionally biased region" description="Basic and acidic residues" evidence="1">
    <location>
        <begin position="71"/>
        <end position="80"/>
    </location>
</feature>
<sequence length="524" mass="58464">MPLEQTITVVNNSGKIIKTVPPSLLPQTNTSQGKQLFTIFKEAQGSYKDKKAELRAGKSLHRSKTFDAEGRSNFIDDDRSSYYPPRAAPSEAGSRSTRRSRSVHSRHPRDDFDVRSRKALTLDNLERHTEVSSVAPSRAPTQMVHKDPYAETMNYALSPRSMAPSAYGDAMVPRNRSTGELVQSKPRKEIDMDLAYGSIPPDLKDRTDLDPHKVDEKEAMSLVHRVENLLTEAQCIHHSATHTMSELQKNPDHAAAVALTLAELSKIVKKTSPAFLALLKTGSPAVFGLLSSPQFLIGTSIAAGVTVICFGGWKIFQKMAEAKAAREALAYEGVPMDRPAPMRTQTEYAPVEYMDEALILDDDLSSIETWMRGVPAGSVVESVDMELITPTAYDSMGDDFDTRSRRSTRTTRTSKTSKTSKTSDSHRSSKSHRTEGSHRSSRSRHDDDTKSRYTESIADSERSHRSSRSKRTDKSDTRSIDSRSSRRDDASEVTMRPKHNRNNSNMLKALFKNKEKKERTLVMA</sequence>
<dbReference type="OMA" id="SGVEMWR"/>
<evidence type="ECO:0000313" key="4">
    <source>
        <dbReference type="Proteomes" id="UP000241587"/>
    </source>
</evidence>
<evidence type="ECO:0000313" key="3">
    <source>
        <dbReference type="EMBL" id="PTD12491.1"/>
    </source>
</evidence>
<feature type="region of interest" description="Disordered" evidence="1">
    <location>
        <begin position="392"/>
        <end position="524"/>
    </location>
</feature>
<feature type="compositionally biased region" description="Basic and acidic residues" evidence="1">
    <location>
        <begin position="421"/>
        <end position="490"/>
    </location>
</feature>